<accession>A0AAN9LUR9</accession>
<keyword evidence="3" id="KW-1185">Reference proteome</keyword>
<dbReference type="AlphaFoldDB" id="A0AAN9LUR9"/>
<comment type="caution">
    <text evidence="2">The sequence shown here is derived from an EMBL/GenBank/DDBJ whole genome shotgun (WGS) entry which is preliminary data.</text>
</comment>
<name>A0AAN9LUR9_PHACN</name>
<evidence type="ECO:0000256" key="1">
    <source>
        <dbReference type="SAM" id="MobiDB-lite"/>
    </source>
</evidence>
<dbReference type="Proteomes" id="UP001374584">
    <property type="component" value="Unassembled WGS sequence"/>
</dbReference>
<sequence length="134" mass="15298">MMTDAYAFKVGIEHTDKNRPISQYMAIMNVKASPIFYKNLFIDKNILRAAHIIEANRQYVSGHVRVGYYLCESAPSSSSSSSGVYISQKFKHLMKDFSPGRLTGSSKERVANQNPVKPPQQRQEWKQTHRHAHS</sequence>
<dbReference type="EMBL" id="JAYMYR010000009">
    <property type="protein sequence ID" value="KAK7342421.1"/>
    <property type="molecule type" value="Genomic_DNA"/>
</dbReference>
<gene>
    <name evidence="2" type="ORF">VNO80_25372</name>
</gene>
<evidence type="ECO:0000313" key="3">
    <source>
        <dbReference type="Proteomes" id="UP001374584"/>
    </source>
</evidence>
<evidence type="ECO:0000313" key="2">
    <source>
        <dbReference type="EMBL" id="KAK7342421.1"/>
    </source>
</evidence>
<feature type="region of interest" description="Disordered" evidence="1">
    <location>
        <begin position="97"/>
        <end position="134"/>
    </location>
</feature>
<organism evidence="2 3">
    <name type="scientific">Phaseolus coccineus</name>
    <name type="common">Scarlet runner bean</name>
    <name type="synonym">Phaseolus multiflorus</name>
    <dbReference type="NCBI Taxonomy" id="3886"/>
    <lineage>
        <taxon>Eukaryota</taxon>
        <taxon>Viridiplantae</taxon>
        <taxon>Streptophyta</taxon>
        <taxon>Embryophyta</taxon>
        <taxon>Tracheophyta</taxon>
        <taxon>Spermatophyta</taxon>
        <taxon>Magnoliopsida</taxon>
        <taxon>eudicotyledons</taxon>
        <taxon>Gunneridae</taxon>
        <taxon>Pentapetalae</taxon>
        <taxon>rosids</taxon>
        <taxon>fabids</taxon>
        <taxon>Fabales</taxon>
        <taxon>Fabaceae</taxon>
        <taxon>Papilionoideae</taxon>
        <taxon>50 kb inversion clade</taxon>
        <taxon>NPAAA clade</taxon>
        <taxon>indigoferoid/millettioid clade</taxon>
        <taxon>Phaseoleae</taxon>
        <taxon>Phaseolus</taxon>
    </lineage>
</organism>
<protein>
    <submittedName>
        <fullName evidence="2">Uncharacterized protein</fullName>
    </submittedName>
</protein>
<proteinExistence type="predicted"/>
<reference evidence="2 3" key="1">
    <citation type="submission" date="2024-01" db="EMBL/GenBank/DDBJ databases">
        <title>The genomes of 5 underutilized Papilionoideae crops provide insights into root nodulation and disease resistanc.</title>
        <authorList>
            <person name="Jiang F."/>
        </authorList>
    </citation>
    <scope>NUCLEOTIDE SEQUENCE [LARGE SCALE GENOMIC DNA]</scope>
    <source>
        <strain evidence="2">JINMINGXINNONG_FW02</strain>
        <tissue evidence="2">Leaves</tissue>
    </source>
</reference>